<name>A0A9D3W0F2_9ROSI</name>
<sequence>MGVFFPHLMTTLCKKASVPMTPTEQLLKPSRSVIDDTLFQQYIELRVKQIKDKNKRYQEMTVTPMSSQRLA</sequence>
<accession>A0A9D3W0F2</accession>
<comment type="caution">
    <text evidence="1">The sequence shown here is derived from an EMBL/GenBank/DDBJ whole genome shotgun (WGS) entry which is preliminary data.</text>
</comment>
<protein>
    <submittedName>
        <fullName evidence="1">Uncharacterized protein</fullName>
    </submittedName>
</protein>
<evidence type="ECO:0000313" key="2">
    <source>
        <dbReference type="Proteomes" id="UP000828251"/>
    </source>
</evidence>
<gene>
    <name evidence="1" type="ORF">J1N35_010489</name>
</gene>
<keyword evidence="2" id="KW-1185">Reference proteome</keyword>
<evidence type="ECO:0000313" key="1">
    <source>
        <dbReference type="EMBL" id="KAH1106721.1"/>
    </source>
</evidence>
<reference evidence="1 2" key="1">
    <citation type="journal article" date="2021" name="Plant Biotechnol. J.">
        <title>Multi-omics assisted identification of the key and species-specific regulatory components of drought-tolerant mechanisms in Gossypium stocksii.</title>
        <authorList>
            <person name="Yu D."/>
            <person name="Ke L."/>
            <person name="Zhang D."/>
            <person name="Wu Y."/>
            <person name="Sun Y."/>
            <person name="Mei J."/>
            <person name="Sun J."/>
            <person name="Sun Y."/>
        </authorList>
    </citation>
    <scope>NUCLEOTIDE SEQUENCE [LARGE SCALE GENOMIC DNA]</scope>
    <source>
        <strain evidence="2">cv. E1</strain>
        <tissue evidence="1">Leaf</tissue>
    </source>
</reference>
<organism evidence="1 2">
    <name type="scientific">Gossypium stocksii</name>
    <dbReference type="NCBI Taxonomy" id="47602"/>
    <lineage>
        <taxon>Eukaryota</taxon>
        <taxon>Viridiplantae</taxon>
        <taxon>Streptophyta</taxon>
        <taxon>Embryophyta</taxon>
        <taxon>Tracheophyta</taxon>
        <taxon>Spermatophyta</taxon>
        <taxon>Magnoliopsida</taxon>
        <taxon>eudicotyledons</taxon>
        <taxon>Gunneridae</taxon>
        <taxon>Pentapetalae</taxon>
        <taxon>rosids</taxon>
        <taxon>malvids</taxon>
        <taxon>Malvales</taxon>
        <taxon>Malvaceae</taxon>
        <taxon>Malvoideae</taxon>
        <taxon>Gossypium</taxon>
    </lineage>
</organism>
<proteinExistence type="predicted"/>
<dbReference type="EMBL" id="JAIQCV010000004">
    <property type="protein sequence ID" value="KAH1106721.1"/>
    <property type="molecule type" value="Genomic_DNA"/>
</dbReference>
<dbReference type="AlphaFoldDB" id="A0A9D3W0F2"/>
<dbReference type="OrthoDB" id="999061at2759"/>
<dbReference type="Proteomes" id="UP000828251">
    <property type="component" value="Unassembled WGS sequence"/>
</dbReference>